<dbReference type="EMBL" id="QBKI01000001">
    <property type="protein sequence ID" value="PTX22522.1"/>
    <property type="molecule type" value="Genomic_DNA"/>
</dbReference>
<dbReference type="RefSeq" id="WP_108210076.1">
    <property type="nucleotide sequence ID" value="NZ_QBKI01000001.1"/>
</dbReference>
<reference evidence="1 2" key="1">
    <citation type="submission" date="2018-04" db="EMBL/GenBank/DDBJ databases">
        <title>Genomic Encyclopedia of Archaeal and Bacterial Type Strains, Phase II (KMG-II): from individual species to whole genera.</title>
        <authorList>
            <person name="Goeker M."/>
        </authorList>
    </citation>
    <scope>NUCLEOTIDE SEQUENCE [LARGE SCALE GENOMIC DNA]</scope>
    <source>
        <strain evidence="1 2">DSM 100162</strain>
    </source>
</reference>
<accession>A0A2T5YT69</accession>
<gene>
    <name evidence="1" type="ORF">C8N40_101347</name>
</gene>
<dbReference type="Proteomes" id="UP000244225">
    <property type="component" value="Unassembled WGS sequence"/>
</dbReference>
<name>A0A2T5YT69_9BACT</name>
<protein>
    <recommendedName>
        <fullName evidence="3">SpoIIAA-like protein</fullName>
    </recommendedName>
</protein>
<dbReference type="AlphaFoldDB" id="A0A2T5YT69"/>
<keyword evidence="2" id="KW-1185">Reference proteome</keyword>
<evidence type="ECO:0008006" key="3">
    <source>
        <dbReference type="Google" id="ProtNLM"/>
    </source>
</evidence>
<dbReference type="OrthoDB" id="852541at2"/>
<evidence type="ECO:0000313" key="1">
    <source>
        <dbReference type="EMBL" id="PTX22522.1"/>
    </source>
</evidence>
<proteinExistence type="predicted"/>
<organism evidence="1 2">
    <name type="scientific">Pontibacter mucosus</name>
    <dbReference type="NCBI Taxonomy" id="1649266"/>
    <lineage>
        <taxon>Bacteria</taxon>
        <taxon>Pseudomonadati</taxon>
        <taxon>Bacteroidota</taxon>
        <taxon>Cytophagia</taxon>
        <taxon>Cytophagales</taxon>
        <taxon>Hymenobacteraceae</taxon>
        <taxon>Pontibacter</taxon>
    </lineage>
</organism>
<comment type="caution">
    <text evidence="1">The sequence shown here is derived from an EMBL/GenBank/DDBJ whole genome shotgun (WGS) entry which is preliminary data.</text>
</comment>
<evidence type="ECO:0000313" key="2">
    <source>
        <dbReference type="Proteomes" id="UP000244225"/>
    </source>
</evidence>
<sequence>MLQTIYLSDYLKIEADDAQAYLRAEWLGDVDNEQFVLEAMKAHAIVTARKPEKTLVNAQQAPSVSSKTKDWLANIYYDLYSHTPVKKMARVLPENIFRRLTLASVLSRVNATTELTYEIRDFSSEEEAVRWLLED</sequence>